<comment type="caution">
    <text evidence="5">Lacks conserved residue(s) required for the propagation of feature annotation.</text>
</comment>
<dbReference type="PRINTS" id="PR02008">
    <property type="entry name" value="RCMTFAMILY"/>
</dbReference>
<keyword evidence="4 5" id="KW-0694">RNA-binding</keyword>
<evidence type="ECO:0000256" key="5">
    <source>
        <dbReference type="PROSITE-ProRule" id="PRU01023"/>
    </source>
</evidence>
<gene>
    <name evidence="7" type="ORF">E4O86_17950</name>
</gene>
<keyword evidence="2 5" id="KW-0808">Transferase</keyword>
<keyword evidence="1 5" id="KW-0489">Methyltransferase</keyword>
<dbReference type="InterPro" id="IPR001678">
    <property type="entry name" value="MeTrfase_RsmB-F_NOP2_dom"/>
</dbReference>
<keyword evidence="3 5" id="KW-0949">S-adenosyl-L-methionine</keyword>
<evidence type="ECO:0000259" key="6">
    <source>
        <dbReference type="PROSITE" id="PS51686"/>
    </source>
</evidence>
<proteinExistence type="inferred from homology"/>
<dbReference type="PANTHER" id="PTHR22807">
    <property type="entry name" value="NOP2 YEAST -RELATED NOL1/NOP2/FMU SUN DOMAIN-CONTAINING"/>
    <property type="match status" value="1"/>
</dbReference>
<dbReference type="GO" id="GO:0003723">
    <property type="term" value="F:RNA binding"/>
    <property type="evidence" value="ECO:0007669"/>
    <property type="project" value="UniProtKB-UniRule"/>
</dbReference>
<dbReference type="GO" id="GO:0008173">
    <property type="term" value="F:RNA methyltransferase activity"/>
    <property type="evidence" value="ECO:0007669"/>
    <property type="project" value="InterPro"/>
</dbReference>
<evidence type="ECO:0000256" key="1">
    <source>
        <dbReference type="ARBA" id="ARBA00022603"/>
    </source>
</evidence>
<dbReference type="PROSITE" id="PS51686">
    <property type="entry name" value="SAM_MT_RSMB_NOP"/>
    <property type="match status" value="1"/>
</dbReference>
<feature type="binding site" evidence="5">
    <location>
        <position position="263"/>
    </location>
    <ligand>
        <name>S-adenosyl-L-methionine</name>
        <dbReference type="ChEBI" id="CHEBI:59789"/>
    </ligand>
</feature>
<protein>
    <submittedName>
        <fullName evidence="7">RsmB/NOP family class I SAM-dependent RNA methyltransferase</fullName>
    </submittedName>
</protein>
<dbReference type="AlphaFoldDB" id="A0A964WUX5"/>
<dbReference type="InterPro" id="IPR054728">
    <property type="entry name" value="RsmB-like_ferredoxin"/>
</dbReference>
<dbReference type="InterPro" id="IPR029063">
    <property type="entry name" value="SAM-dependent_MTases_sf"/>
</dbReference>
<dbReference type="RefSeq" id="WP_161141937.1">
    <property type="nucleotide sequence ID" value="NZ_SPKJ01000083.1"/>
</dbReference>
<dbReference type="Pfam" id="PF01189">
    <property type="entry name" value="Methyltr_RsmB-F"/>
    <property type="match status" value="1"/>
</dbReference>
<dbReference type="Proteomes" id="UP000773614">
    <property type="component" value="Unassembled WGS sequence"/>
</dbReference>
<keyword evidence="8" id="KW-1185">Reference proteome</keyword>
<dbReference type="Pfam" id="PF22458">
    <property type="entry name" value="RsmF-B_ferredox"/>
    <property type="match status" value="1"/>
</dbReference>
<reference evidence="7" key="1">
    <citation type="submission" date="2019-03" db="EMBL/GenBank/DDBJ databases">
        <title>Afifella sp. nov., isolated from activated sludge.</title>
        <authorList>
            <person name="Li Q."/>
            <person name="Liu Y."/>
        </authorList>
    </citation>
    <scope>NUCLEOTIDE SEQUENCE</scope>
    <source>
        <strain evidence="7">L72</strain>
    </source>
</reference>
<dbReference type="OrthoDB" id="9810297at2"/>
<evidence type="ECO:0000256" key="2">
    <source>
        <dbReference type="ARBA" id="ARBA00022679"/>
    </source>
</evidence>
<name>A0A964WUX5_9HYPH</name>
<evidence type="ECO:0000256" key="4">
    <source>
        <dbReference type="ARBA" id="ARBA00022884"/>
    </source>
</evidence>
<evidence type="ECO:0000313" key="8">
    <source>
        <dbReference type="Proteomes" id="UP000773614"/>
    </source>
</evidence>
<evidence type="ECO:0000313" key="7">
    <source>
        <dbReference type="EMBL" id="MYZ49597.1"/>
    </source>
</evidence>
<dbReference type="SUPFAM" id="SSF53335">
    <property type="entry name" value="S-adenosyl-L-methionine-dependent methyltransferases"/>
    <property type="match status" value="1"/>
</dbReference>
<dbReference type="EMBL" id="SPKJ01000083">
    <property type="protein sequence ID" value="MYZ49597.1"/>
    <property type="molecule type" value="Genomic_DNA"/>
</dbReference>
<dbReference type="InterPro" id="IPR049560">
    <property type="entry name" value="MeTrfase_RsmB-F_NOP2_cat"/>
</dbReference>
<organism evidence="7 8">
    <name type="scientific">Propylenella binzhouense</name>
    <dbReference type="NCBI Taxonomy" id="2555902"/>
    <lineage>
        <taxon>Bacteria</taxon>
        <taxon>Pseudomonadati</taxon>
        <taxon>Pseudomonadota</taxon>
        <taxon>Alphaproteobacteria</taxon>
        <taxon>Hyphomicrobiales</taxon>
        <taxon>Propylenellaceae</taxon>
        <taxon>Propylenella</taxon>
    </lineage>
</organism>
<feature type="active site" description="Nucleophile" evidence="5">
    <location>
        <position position="360"/>
    </location>
</feature>
<dbReference type="GO" id="GO:0001510">
    <property type="term" value="P:RNA methylation"/>
    <property type="evidence" value="ECO:0007669"/>
    <property type="project" value="InterPro"/>
</dbReference>
<sequence>MRLPGRIAAAIEVLADIEERHRPVAEALRDWGVSHRFAGSSDRAAIGDLVHDALRRKLSIAWRMGDDAPWALAMGTVLCVWRESPALLNQALADDPHAPRLIPEAVVERLATADLSKAPGYVQADIPYWIVPDFEEAFEEAWVEEGAALAGRPPLDLRVNTLKGDRDRVLKQLARFGAEPAPISPVGIRIAPGGVRRRLPNVQAEEGFQRGRYEVQDEGSQLCALLAGARPGEQVLDFCAGAGGKTLALAAAMENKGQIFAYDGDRLRLAPIYERLKRNGVRNVQVRPPEENALAGLEGRMDRVLVDAPCSGSGVWRRRPDAKWRLTAEAVVRRTAEQDAVLAGAAPFVRPGGRLVYATCSVLPQENEARVTAFLDAHPDFRIVPAEDAWRGAFGARPVPLATRHDWFLFSPRRSGTDGFYACVLCRMK</sequence>
<feature type="domain" description="SAM-dependent MTase RsmB/NOP-type" evidence="6">
    <location>
        <begin position="145"/>
        <end position="428"/>
    </location>
</feature>
<comment type="similarity">
    <text evidence="5">Belongs to the class I-like SAM-binding methyltransferase superfamily. RsmB/NOP family.</text>
</comment>
<dbReference type="PANTHER" id="PTHR22807:SF53">
    <property type="entry name" value="RIBOSOMAL RNA SMALL SUBUNIT METHYLTRANSFERASE B-RELATED"/>
    <property type="match status" value="1"/>
</dbReference>
<dbReference type="InterPro" id="IPR023267">
    <property type="entry name" value="RCMT"/>
</dbReference>
<feature type="binding site" evidence="5">
    <location>
        <position position="307"/>
    </location>
    <ligand>
        <name>S-adenosyl-L-methionine</name>
        <dbReference type="ChEBI" id="CHEBI:59789"/>
    </ligand>
</feature>
<accession>A0A964WUX5</accession>
<dbReference type="Gene3D" id="3.40.50.150">
    <property type="entry name" value="Vaccinia Virus protein VP39"/>
    <property type="match status" value="1"/>
</dbReference>
<evidence type="ECO:0000256" key="3">
    <source>
        <dbReference type="ARBA" id="ARBA00022691"/>
    </source>
</evidence>
<comment type="caution">
    <text evidence="7">The sequence shown here is derived from an EMBL/GenBank/DDBJ whole genome shotgun (WGS) entry which is preliminary data.</text>
</comment>